<dbReference type="EMBL" id="CAXAQS010000338">
    <property type="protein sequence ID" value="CAK9251197.1"/>
    <property type="molecule type" value="Genomic_DNA"/>
</dbReference>
<organism evidence="1 2">
    <name type="scientific">Sphagnum jensenii</name>
    <dbReference type="NCBI Taxonomy" id="128206"/>
    <lineage>
        <taxon>Eukaryota</taxon>
        <taxon>Viridiplantae</taxon>
        <taxon>Streptophyta</taxon>
        <taxon>Embryophyta</taxon>
        <taxon>Bryophyta</taxon>
        <taxon>Sphagnophytina</taxon>
        <taxon>Sphagnopsida</taxon>
        <taxon>Sphagnales</taxon>
        <taxon>Sphagnaceae</taxon>
        <taxon>Sphagnum</taxon>
    </lineage>
</organism>
<gene>
    <name evidence="1" type="ORF">CSSPJE1EN1_LOCUS26575</name>
</gene>
<evidence type="ECO:0000313" key="2">
    <source>
        <dbReference type="Proteomes" id="UP001497444"/>
    </source>
</evidence>
<evidence type="ECO:0000313" key="1">
    <source>
        <dbReference type="EMBL" id="CAK9251197.1"/>
    </source>
</evidence>
<keyword evidence="2" id="KW-1185">Reference proteome</keyword>
<name>A0ABP0V9V0_9BRYO</name>
<sequence>MKEDVVVQATKTDITIEAKCYDLLQVPLLFCVLPESVQVMFNQNDKVLTLGLPVLPYSKAFENVID</sequence>
<dbReference type="Proteomes" id="UP001497444">
    <property type="component" value="Unassembled WGS sequence"/>
</dbReference>
<protein>
    <submittedName>
        <fullName evidence="1">Uncharacterized protein</fullName>
    </submittedName>
</protein>
<proteinExistence type="predicted"/>
<accession>A0ABP0V9V0</accession>
<reference evidence="1" key="1">
    <citation type="submission" date="2024-02" db="EMBL/GenBank/DDBJ databases">
        <authorList>
            <consortium name="ELIXIR-Norway"/>
            <consortium name="Elixir Norway"/>
        </authorList>
    </citation>
    <scope>NUCLEOTIDE SEQUENCE</scope>
</reference>
<comment type="caution">
    <text evidence="1">The sequence shown here is derived from an EMBL/GenBank/DDBJ whole genome shotgun (WGS) entry which is preliminary data.</text>
</comment>